<protein>
    <submittedName>
        <fullName evidence="1">Uncharacterized protein</fullName>
    </submittedName>
</protein>
<evidence type="ECO:0000313" key="2">
    <source>
        <dbReference type="Proteomes" id="UP000215361"/>
    </source>
</evidence>
<dbReference type="Proteomes" id="UP000215361">
    <property type="component" value="Unassembled WGS sequence"/>
</dbReference>
<evidence type="ECO:0000313" key="1">
    <source>
        <dbReference type="EMBL" id="OXZ39461.1"/>
    </source>
</evidence>
<proteinExistence type="predicted"/>
<dbReference type="AlphaFoldDB" id="A0A133N2X8"/>
<dbReference type="RefSeq" id="WP_002838797.1">
    <property type="nucleotide sequence ID" value="NZ_CAMPWK010000025.1"/>
</dbReference>
<gene>
    <name evidence="1" type="ORF">B9N56_01735</name>
</gene>
<accession>A0A133N2X8</accession>
<organism evidence="1 2">
    <name type="scientific">Finegoldia magna</name>
    <name type="common">Peptostreptococcus magnus</name>
    <dbReference type="NCBI Taxonomy" id="1260"/>
    <lineage>
        <taxon>Bacteria</taxon>
        <taxon>Bacillati</taxon>
        <taxon>Bacillota</taxon>
        <taxon>Tissierellia</taxon>
        <taxon>Tissierellales</taxon>
        <taxon>Peptoniphilaceae</taxon>
        <taxon>Finegoldia</taxon>
    </lineage>
</organism>
<sequence length="87" mass="10196">MKIELSEKLKAYCNQKSKHKILLYMGQSPCCTIAEAKYYAKFISKSPHLKEVNIDGISVYYEAYIEKYLDDCQLDLVKFLNMIIVNY</sequence>
<reference evidence="2" key="1">
    <citation type="submission" date="2017-04" db="EMBL/GenBank/DDBJ databases">
        <title>Finegoldia magna isolated from orthopedic joint implant-associated infections.</title>
        <authorList>
            <person name="Bjorklund S."/>
            <person name="Bruggemann H."/>
            <person name="Jensen A."/>
            <person name="Hellmark B."/>
            <person name="Soderquist B."/>
        </authorList>
    </citation>
    <scope>NUCLEOTIDE SEQUENCE [LARGE SCALE GENOMIC DNA]</scope>
    <source>
        <strain evidence="2">08T492</strain>
    </source>
</reference>
<comment type="caution">
    <text evidence="1">The sequence shown here is derived from an EMBL/GenBank/DDBJ whole genome shotgun (WGS) entry which is preliminary data.</text>
</comment>
<dbReference type="EMBL" id="NDYI01000005">
    <property type="protein sequence ID" value="OXZ39461.1"/>
    <property type="molecule type" value="Genomic_DNA"/>
</dbReference>
<name>A0A133N2X8_FINMA</name>